<dbReference type="InterPro" id="IPR036890">
    <property type="entry name" value="HATPase_C_sf"/>
</dbReference>
<name>A0ABS9K798_9RHOO</name>
<dbReference type="PANTHER" id="PTHR43065">
    <property type="entry name" value="SENSOR HISTIDINE KINASE"/>
    <property type="match status" value="1"/>
</dbReference>
<keyword evidence="4" id="KW-0175">Coiled coil</keyword>
<feature type="domain" description="Histidine kinase" evidence="5">
    <location>
        <begin position="138"/>
        <end position="370"/>
    </location>
</feature>
<keyword evidence="7" id="KW-1185">Reference proteome</keyword>
<dbReference type="EMBL" id="JAKLTN010000007">
    <property type="protein sequence ID" value="MCG2579021.1"/>
    <property type="molecule type" value="Genomic_DNA"/>
</dbReference>
<dbReference type="Proteomes" id="UP001165384">
    <property type="component" value="Unassembled WGS sequence"/>
</dbReference>
<dbReference type="PROSITE" id="PS50109">
    <property type="entry name" value="HIS_KIN"/>
    <property type="match status" value="1"/>
</dbReference>
<dbReference type="Pfam" id="PF02518">
    <property type="entry name" value="HATPase_c"/>
    <property type="match status" value="1"/>
</dbReference>
<dbReference type="InterPro" id="IPR004358">
    <property type="entry name" value="Sig_transdc_His_kin-like_C"/>
</dbReference>
<reference evidence="6" key="1">
    <citation type="submission" date="2022-01" db="EMBL/GenBank/DDBJ databases">
        <authorList>
            <person name="Jo J.-H."/>
            <person name="Im W.-T."/>
        </authorList>
    </citation>
    <scope>NUCLEOTIDE SEQUENCE</scope>
    <source>
        <strain evidence="6">XY25</strain>
    </source>
</reference>
<proteinExistence type="predicted"/>
<dbReference type="CDD" id="cd00082">
    <property type="entry name" value="HisKA"/>
    <property type="match status" value="1"/>
</dbReference>
<comment type="caution">
    <text evidence="6">The sequence shown here is derived from an EMBL/GenBank/DDBJ whole genome shotgun (WGS) entry which is preliminary data.</text>
</comment>
<dbReference type="SUPFAM" id="SSF55874">
    <property type="entry name" value="ATPase domain of HSP90 chaperone/DNA topoisomerase II/histidine kinase"/>
    <property type="match status" value="1"/>
</dbReference>
<evidence type="ECO:0000313" key="6">
    <source>
        <dbReference type="EMBL" id="MCG2579021.1"/>
    </source>
</evidence>
<keyword evidence="6" id="KW-0418">Kinase</keyword>
<dbReference type="InterPro" id="IPR003661">
    <property type="entry name" value="HisK_dim/P_dom"/>
</dbReference>
<dbReference type="SUPFAM" id="SSF47384">
    <property type="entry name" value="Homodimeric domain of signal transducing histidine kinase"/>
    <property type="match status" value="1"/>
</dbReference>
<comment type="catalytic activity">
    <reaction evidence="1">
        <text>ATP + protein L-histidine = ADP + protein N-phospho-L-histidine.</text>
        <dbReference type="EC" id="2.7.13.3"/>
    </reaction>
</comment>
<evidence type="ECO:0000313" key="7">
    <source>
        <dbReference type="Proteomes" id="UP001165384"/>
    </source>
</evidence>
<dbReference type="InterPro" id="IPR005467">
    <property type="entry name" value="His_kinase_dom"/>
</dbReference>
<dbReference type="PANTHER" id="PTHR43065:SF47">
    <property type="match status" value="1"/>
</dbReference>
<evidence type="ECO:0000256" key="3">
    <source>
        <dbReference type="ARBA" id="ARBA00022553"/>
    </source>
</evidence>
<dbReference type="RefSeq" id="WP_275712451.1">
    <property type="nucleotide sequence ID" value="NZ_JAKLTN010000007.1"/>
</dbReference>
<keyword evidence="3" id="KW-0597">Phosphoprotein</keyword>
<dbReference type="EC" id="2.7.13.3" evidence="2"/>
<dbReference type="Gene3D" id="1.10.287.130">
    <property type="match status" value="1"/>
</dbReference>
<gene>
    <name evidence="6" type="ORF">LZ012_18675</name>
</gene>
<dbReference type="GO" id="GO:0016301">
    <property type="term" value="F:kinase activity"/>
    <property type="evidence" value="ECO:0007669"/>
    <property type="project" value="UniProtKB-KW"/>
</dbReference>
<dbReference type="Gene3D" id="3.30.565.10">
    <property type="entry name" value="Histidine kinase-like ATPase, C-terminal domain"/>
    <property type="match status" value="1"/>
</dbReference>
<organism evidence="6 7">
    <name type="scientific">Dechloromonas hankyongensis</name>
    <dbReference type="NCBI Taxonomy" id="2908002"/>
    <lineage>
        <taxon>Bacteria</taxon>
        <taxon>Pseudomonadati</taxon>
        <taxon>Pseudomonadota</taxon>
        <taxon>Betaproteobacteria</taxon>
        <taxon>Rhodocyclales</taxon>
        <taxon>Azonexaceae</taxon>
        <taxon>Dechloromonas</taxon>
    </lineage>
</organism>
<dbReference type="InterPro" id="IPR003594">
    <property type="entry name" value="HATPase_dom"/>
</dbReference>
<accession>A0ABS9K798</accession>
<evidence type="ECO:0000259" key="5">
    <source>
        <dbReference type="PROSITE" id="PS50109"/>
    </source>
</evidence>
<dbReference type="InterPro" id="IPR036097">
    <property type="entry name" value="HisK_dim/P_sf"/>
</dbReference>
<dbReference type="SMART" id="SM00387">
    <property type="entry name" value="HATPase_c"/>
    <property type="match status" value="1"/>
</dbReference>
<dbReference type="PRINTS" id="PR00344">
    <property type="entry name" value="BCTRLSENSOR"/>
</dbReference>
<evidence type="ECO:0000256" key="2">
    <source>
        <dbReference type="ARBA" id="ARBA00012438"/>
    </source>
</evidence>
<evidence type="ECO:0000256" key="4">
    <source>
        <dbReference type="SAM" id="Coils"/>
    </source>
</evidence>
<protein>
    <recommendedName>
        <fullName evidence="2">histidine kinase</fullName>
        <ecNumber evidence="2">2.7.13.3</ecNumber>
    </recommendedName>
</protein>
<sequence length="383" mass="41655">MPEEETCLAPALGEIAALQAEIARHKKIIEVLMDHAEQRRSARASDFGLFQTAVMLEDQVRERTRELEAALHENEKINRKLQHAQARMAAEIEQRKLALEALQREKDEQKVLIGKLEQATNQLVQSEKLASLGSLVAGVAHELNTPLGNSLMVASAMTGRIEEFDKLLAEGALRKQALLDFVDYCRDAAALLQRNSQRAAGLIGNFKAVAVDQTSMRRRRFDLRQAIDEVLSALQPKLKHTGHHLEVEVPTGIELESYPGPIEQIIANLVTNSLLHGFDGVAAGTIRIAAEALADGQVALRYADNGLGISAADAKKVFDPFFTTKLGNGGSGLGLYIVYNLTTAVLGGSIKLSSPPGQGVLFEFRLPLVAPENPLAEEESYAA</sequence>
<feature type="coiled-coil region" evidence="4">
    <location>
        <begin position="15"/>
        <end position="122"/>
    </location>
</feature>
<keyword evidence="6" id="KW-0808">Transferase</keyword>
<evidence type="ECO:0000256" key="1">
    <source>
        <dbReference type="ARBA" id="ARBA00000085"/>
    </source>
</evidence>